<evidence type="ECO:0000313" key="3">
    <source>
        <dbReference type="Proteomes" id="UP001295423"/>
    </source>
</evidence>
<dbReference type="Proteomes" id="UP001295423">
    <property type="component" value="Unassembled WGS sequence"/>
</dbReference>
<organism evidence="2 3">
    <name type="scientific">Cylindrotheca closterium</name>
    <dbReference type="NCBI Taxonomy" id="2856"/>
    <lineage>
        <taxon>Eukaryota</taxon>
        <taxon>Sar</taxon>
        <taxon>Stramenopiles</taxon>
        <taxon>Ochrophyta</taxon>
        <taxon>Bacillariophyta</taxon>
        <taxon>Bacillariophyceae</taxon>
        <taxon>Bacillariophycidae</taxon>
        <taxon>Bacillariales</taxon>
        <taxon>Bacillariaceae</taxon>
        <taxon>Cylindrotheca</taxon>
    </lineage>
</organism>
<comment type="caution">
    <text evidence="2">The sequence shown here is derived from an EMBL/GenBank/DDBJ whole genome shotgun (WGS) entry which is preliminary data.</text>
</comment>
<proteinExistence type="predicted"/>
<feature type="compositionally biased region" description="Pro residues" evidence="1">
    <location>
        <begin position="95"/>
        <end position="116"/>
    </location>
</feature>
<sequence>MVATLFWKFHYRRTIHRHFVEMQNDLSFAPAPPQIWQNLLEHLCLAHQSNSLDHIFFEYKADPSNNSEQIKSWKLCDDQSETTNRPHALLSGAPAPAPAPVPAAPAPPAAAAPAPAPSVAQVPSGDASALTAATSATTLPQIRQQVSTIATGMNQLINQVNRAT</sequence>
<feature type="region of interest" description="Disordered" evidence="1">
    <location>
        <begin position="78"/>
        <end position="123"/>
    </location>
</feature>
<dbReference type="AlphaFoldDB" id="A0AAD2G5N7"/>
<protein>
    <submittedName>
        <fullName evidence="2">Uncharacterized protein</fullName>
    </submittedName>
</protein>
<name>A0AAD2G5N7_9STRA</name>
<evidence type="ECO:0000256" key="1">
    <source>
        <dbReference type="SAM" id="MobiDB-lite"/>
    </source>
</evidence>
<dbReference type="EMBL" id="CAKOGP040002168">
    <property type="protein sequence ID" value="CAJ1963923.1"/>
    <property type="molecule type" value="Genomic_DNA"/>
</dbReference>
<reference evidence="2" key="1">
    <citation type="submission" date="2023-08" db="EMBL/GenBank/DDBJ databases">
        <authorList>
            <person name="Audoor S."/>
            <person name="Bilcke G."/>
        </authorList>
    </citation>
    <scope>NUCLEOTIDE SEQUENCE</scope>
</reference>
<gene>
    <name evidence="2" type="ORF">CYCCA115_LOCUS20387</name>
</gene>
<keyword evidence="3" id="KW-1185">Reference proteome</keyword>
<evidence type="ECO:0000313" key="2">
    <source>
        <dbReference type="EMBL" id="CAJ1963923.1"/>
    </source>
</evidence>
<accession>A0AAD2G5N7</accession>